<feature type="transmembrane region" description="Helical" evidence="1">
    <location>
        <begin position="270"/>
        <end position="293"/>
    </location>
</feature>
<feature type="transmembrane region" description="Helical" evidence="1">
    <location>
        <begin position="91"/>
        <end position="109"/>
    </location>
</feature>
<evidence type="ECO:0000256" key="1">
    <source>
        <dbReference type="SAM" id="Phobius"/>
    </source>
</evidence>
<dbReference type="AlphaFoldDB" id="A0A1N6Q7B0"/>
<dbReference type="Pfam" id="PF05940">
    <property type="entry name" value="NnrS"/>
    <property type="match status" value="1"/>
</dbReference>
<dbReference type="Proteomes" id="UP000185841">
    <property type="component" value="Unassembled WGS sequence"/>
</dbReference>
<keyword evidence="1" id="KW-1133">Transmembrane helix</keyword>
<feature type="transmembrane region" description="Helical" evidence="1">
    <location>
        <begin position="143"/>
        <end position="164"/>
    </location>
</feature>
<proteinExistence type="predicted"/>
<feature type="transmembrane region" description="Helical" evidence="1">
    <location>
        <begin position="305"/>
        <end position="324"/>
    </location>
</feature>
<organism evidence="2 3">
    <name type="scientific">Aquipseudomonas alcaligenes</name>
    <name type="common">Pseudomonas alcaligenes</name>
    <dbReference type="NCBI Taxonomy" id="43263"/>
    <lineage>
        <taxon>Bacteria</taxon>
        <taxon>Pseudomonadati</taxon>
        <taxon>Pseudomonadota</taxon>
        <taxon>Gammaproteobacteria</taxon>
        <taxon>Pseudomonadales</taxon>
        <taxon>Pseudomonadaceae</taxon>
        <taxon>Aquipseudomonas</taxon>
    </lineage>
</organism>
<keyword evidence="1" id="KW-0812">Transmembrane</keyword>
<keyword evidence="1" id="KW-0472">Membrane</keyword>
<dbReference type="EMBL" id="FTMP01000002">
    <property type="protein sequence ID" value="SIQ12385.1"/>
    <property type="molecule type" value="Genomic_DNA"/>
</dbReference>
<gene>
    <name evidence="2" type="ORF">SAMN05878282_102267</name>
</gene>
<feature type="transmembrane region" description="Helical" evidence="1">
    <location>
        <begin position="115"/>
        <end position="136"/>
    </location>
</feature>
<evidence type="ECO:0000313" key="3">
    <source>
        <dbReference type="Proteomes" id="UP000185841"/>
    </source>
</evidence>
<dbReference type="RefSeq" id="WP_076425075.1">
    <property type="nucleotide sequence ID" value="NZ_FTMP01000002.1"/>
</dbReference>
<sequence>MQVLERSQALAIAPLWRLGFRPFFLGGALFALLAMAAWVAALNGWLVSQPLGGWLAWHRHEMPFGFGLAIIAGFLLTAVQTWTGLPSLSGLPLMLLFGLWLAGRLAWFLPVPPALLVALELAFALALLLVFGRLILRARQWQNAPVVLVLALLGACQALNLYGLQLADDSLQRRGVLAALWLVAALMAIIGGRVIPFFTARGLGLASQAPARPWLMWSLLGGSLGIAVTIAAGLGQVPSPWLAPLFLAVAVLHGLRLWHWRARGIWRVPLLWSLHLAYAWLAIAGLLMAAWHLGWLAQPSLASHALAVGAMGGLILAMLARVSLGHTGRPLQPPPAMAWAFALLQVAALSRVLLAAFAVSGLWLAALCWCLAFGLFLRHYAAMFWTARVDGHPG</sequence>
<evidence type="ECO:0000313" key="2">
    <source>
        <dbReference type="EMBL" id="SIQ12385.1"/>
    </source>
</evidence>
<feature type="transmembrane region" description="Helical" evidence="1">
    <location>
        <begin position="362"/>
        <end position="381"/>
    </location>
</feature>
<dbReference type="InterPro" id="IPR010266">
    <property type="entry name" value="NnrS"/>
</dbReference>
<name>A0A1N6Q7B0_AQUAC</name>
<feature type="transmembrane region" description="Helical" evidence="1">
    <location>
        <begin position="62"/>
        <end position="79"/>
    </location>
</feature>
<protein>
    <submittedName>
        <fullName evidence="2">Uncharacterized protein involved in response to NO</fullName>
    </submittedName>
</protein>
<feature type="transmembrane region" description="Helical" evidence="1">
    <location>
        <begin position="20"/>
        <end position="42"/>
    </location>
</feature>
<accession>A0A1N6Q7B0</accession>
<feature type="transmembrane region" description="Helical" evidence="1">
    <location>
        <begin position="241"/>
        <end position="258"/>
    </location>
</feature>
<reference evidence="2 3" key="1">
    <citation type="submission" date="2017-01" db="EMBL/GenBank/DDBJ databases">
        <authorList>
            <person name="Mah S.A."/>
            <person name="Swanson W.J."/>
            <person name="Moy G.W."/>
            <person name="Vacquier V.D."/>
        </authorList>
    </citation>
    <scope>NUCLEOTIDE SEQUENCE [LARGE SCALE GENOMIC DNA]</scope>
    <source>
        <strain evidence="2 3">RU36E</strain>
    </source>
</reference>
<feature type="transmembrane region" description="Helical" evidence="1">
    <location>
        <begin position="336"/>
        <end position="356"/>
    </location>
</feature>
<feature type="transmembrane region" description="Helical" evidence="1">
    <location>
        <begin position="215"/>
        <end position="235"/>
    </location>
</feature>
<feature type="transmembrane region" description="Helical" evidence="1">
    <location>
        <begin position="176"/>
        <end position="195"/>
    </location>
</feature>